<dbReference type="Pfam" id="PF00069">
    <property type="entry name" value="Pkinase"/>
    <property type="match status" value="1"/>
</dbReference>
<dbReference type="InterPro" id="IPR000719">
    <property type="entry name" value="Prot_kinase_dom"/>
</dbReference>
<sequence length="494" mass="55756">MTLILYFRYITDAPLLMSVEIKTLIHKSTDLQNDSTRLSPSPNPIVINNSTNSSDDSDSFNSPTITPEYIEDISNALAESYDAILPQFNTNPITISGGKTAGCGSFGTVLITHIPRQKEPVAVKCVKLDPKVKNRELQMMRVINHPNCVRMIRYFSNKDERTQQTYLHLVMEYVPHTLYSFNKHYIRQKREMPTSWIKMYSYQLIRALVYLHGFRIAHRDIKPQNILVNPRTGVLKLCDFGSAKVLRPGEVSLSYICSRFYRAPELAFGAQEYNTQIDMWSTGCVIAELLTGRPMFPGDSPVDQIIKIIQILGTPSSEDMVSMRCPNLRVKIPTTRSRDWPTLFPNGTSRSAIDLVSKLLVYNPSRRLTALQALQHPFFDELRDDEDTLLPDGSLFPPFFNFSQEEMVISRGEVSKIWTKHKSRFPQPTFTSSTGSPNTVLHQSFGPNAPPSSRSVRDHSLSISSPTNTNIPQPQTLDPSSEPISAISEPLPSD</sequence>
<dbReference type="InterPro" id="IPR008271">
    <property type="entry name" value="Ser/Thr_kinase_AS"/>
</dbReference>
<keyword evidence="4" id="KW-0547">Nucleotide-binding</keyword>
<keyword evidence="3 9" id="KW-0808">Transferase</keyword>
<keyword evidence="2" id="KW-0723">Serine/threonine-protein kinase</keyword>
<keyword evidence="5" id="KW-0418">Kinase</keyword>
<proteinExistence type="inferred from homology"/>
<accession>A0ABQ9Y0E8</accession>
<evidence type="ECO:0000259" key="8">
    <source>
        <dbReference type="PROSITE" id="PS50011"/>
    </source>
</evidence>
<dbReference type="EMBL" id="JARBJD010000048">
    <property type="protein sequence ID" value="KAK2957206.1"/>
    <property type="molecule type" value="Genomic_DNA"/>
</dbReference>
<dbReference type="Proteomes" id="UP001281761">
    <property type="component" value="Unassembled WGS sequence"/>
</dbReference>
<comment type="caution">
    <text evidence="9">The sequence shown here is derived from an EMBL/GenBank/DDBJ whole genome shotgun (WGS) entry which is preliminary data.</text>
</comment>
<protein>
    <recommendedName>
        <fullName evidence="8">Protein kinase domain-containing protein</fullName>
    </recommendedName>
</protein>
<evidence type="ECO:0000313" key="9">
    <source>
        <dbReference type="EMBL" id="KAK2957206.1"/>
    </source>
</evidence>
<evidence type="ECO:0000256" key="5">
    <source>
        <dbReference type="ARBA" id="ARBA00022777"/>
    </source>
</evidence>
<feature type="region of interest" description="Disordered" evidence="7">
    <location>
        <begin position="32"/>
        <end position="64"/>
    </location>
</feature>
<gene>
    <name evidence="9" type="ORF">BLNAU_7800</name>
</gene>
<name>A0ABQ9Y0E8_9EUKA</name>
<evidence type="ECO:0000256" key="3">
    <source>
        <dbReference type="ARBA" id="ARBA00022679"/>
    </source>
</evidence>
<feature type="compositionally biased region" description="Polar residues" evidence="7">
    <location>
        <begin position="426"/>
        <end position="454"/>
    </location>
</feature>
<feature type="compositionally biased region" description="Low complexity" evidence="7">
    <location>
        <begin position="48"/>
        <end position="62"/>
    </location>
</feature>
<dbReference type="PROSITE" id="PS00108">
    <property type="entry name" value="PROTEIN_KINASE_ST"/>
    <property type="match status" value="1"/>
</dbReference>
<evidence type="ECO:0000256" key="7">
    <source>
        <dbReference type="SAM" id="MobiDB-lite"/>
    </source>
</evidence>
<evidence type="ECO:0000256" key="6">
    <source>
        <dbReference type="ARBA" id="ARBA00022840"/>
    </source>
</evidence>
<evidence type="ECO:0000313" key="10">
    <source>
        <dbReference type="Proteomes" id="UP001281761"/>
    </source>
</evidence>
<dbReference type="SMART" id="SM00220">
    <property type="entry name" value="S_TKc"/>
    <property type="match status" value="1"/>
</dbReference>
<evidence type="ECO:0000256" key="2">
    <source>
        <dbReference type="ARBA" id="ARBA00022527"/>
    </source>
</evidence>
<comment type="similarity">
    <text evidence="1">Belongs to the protein kinase superfamily. CMGC Ser/Thr protein kinase family. GSK-3 subfamily.</text>
</comment>
<organism evidence="9 10">
    <name type="scientific">Blattamonas nauphoetae</name>
    <dbReference type="NCBI Taxonomy" id="2049346"/>
    <lineage>
        <taxon>Eukaryota</taxon>
        <taxon>Metamonada</taxon>
        <taxon>Preaxostyla</taxon>
        <taxon>Oxymonadida</taxon>
        <taxon>Blattamonas</taxon>
    </lineage>
</organism>
<evidence type="ECO:0000256" key="1">
    <source>
        <dbReference type="ARBA" id="ARBA00005527"/>
    </source>
</evidence>
<dbReference type="SUPFAM" id="SSF56112">
    <property type="entry name" value="Protein kinase-like (PK-like)"/>
    <property type="match status" value="1"/>
</dbReference>
<dbReference type="GO" id="GO:0016740">
    <property type="term" value="F:transferase activity"/>
    <property type="evidence" value="ECO:0007669"/>
    <property type="project" value="UniProtKB-KW"/>
</dbReference>
<keyword evidence="6" id="KW-0067">ATP-binding</keyword>
<dbReference type="CDD" id="cd14137">
    <property type="entry name" value="STKc_GSK3"/>
    <property type="match status" value="1"/>
</dbReference>
<dbReference type="PANTHER" id="PTHR24057">
    <property type="entry name" value="GLYCOGEN SYNTHASE KINASE-3 ALPHA"/>
    <property type="match status" value="1"/>
</dbReference>
<dbReference type="InterPro" id="IPR039192">
    <property type="entry name" value="STKc_GSK3"/>
</dbReference>
<feature type="region of interest" description="Disordered" evidence="7">
    <location>
        <begin position="425"/>
        <end position="494"/>
    </location>
</feature>
<evidence type="ECO:0000256" key="4">
    <source>
        <dbReference type="ARBA" id="ARBA00022741"/>
    </source>
</evidence>
<feature type="compositionally biased region" description="Polar residues" evidence="7">
    <location>
        <begin position="461"/>
        <end position="478"/>
    </location>
</feature>
<dbReference type="PANTHER" id="PTHR24057:SF0">
    <property type="entry name" value="PROTEIN KINASE SHAGGY-RELATED"/>
    <property type="match status" value="1"/>
</dbReference>
<dbReference type="InterPro" id="IPR011009">
    <property type="entry name" value="Kinase-like_dom_sf"/>
</dbReference>
<reference evidence="9 10" key="1">
    <citation type="journal article" date="2022" name="bioRxiv">
        <title>Genomics of Preaxostyla Flagellates Illuminates Evolutionary Transitions and the Path Towards Mitochondrial Loss.</title>
        <authorList>
            <person name="Novak L.V.F."/>
            <person name="Treitli S.C."/>
            <person name="Pyrih J."/>
            <person name="Halakuc P."/>
            <person name="Pipaliya S.V."/>
            <person name="Vacek V."/>
            <person name="Brzon O."/>
            <person name="Soukal P."/>
            <person name="Eme L."/>
            <person name="Dacks J.B."/>
            <person name="Karnkowska A."/>
            <person name="Elias M."/>
            <person name="Hampl V."/>
        </authorList>
    </citation>
    <scope>NUCLEOTIDE SEQUENCE [LARGE SCALE GENOMIC DNA]</scope>
    <source>
        <strain evidence="9">NAU3</strain>
        <tissue evidence="9">Gut</tissue>
    </source>
</reference>
<dbReference type="PROSITE" id="PS50011">
    <property type="entry name" value="PROTEIN_KINASE_DOM"/>
    <property type="match status" value="1"/>
</dbReference>
<keyword evidence="10" id="KW-1185">Reference proteome</keyword>
<feature type="compositionally biased region" description="Low complexity" evidence="7">
    <location>
        <begin position="479"/>
        <end position="494"/>
    </location>
</feature>
<dbReference type="InterPro" id="IPR050591">
    <property type="entry name" value="GSK-3"/>
</dbReference>
<feature type="domain" description="Protein kinase" evidence="8">
    <location>
        <begin position="95"/>
        <end position="379"/>
    </location>
</feature>
<dbReference type="Gene3D" id="3.30.200.20">
    <property type="entry name" value="Phosphorylase Kinase, domain 1"/>
    <property type="match status" value="1"/>
</dbReference>
<dbReference type="Gene3D" id="1.10.510.10">
    <property type="entry name" value="Transferase(Phosphotransferase) domain 1"/>
    <property type="match status" value="1"/>
</dbReference>